<evidence type="ECO:0000313" key="2">
    <source>
        <dbReference type="EMBL" id="EEQ92553.2"/>
    </source>
</evidence>
<keyword evidence="1" id="KW-0472">Membrane</keyword>
<dbReference type="RefSeq" id="XP_045278852.1">
    <property type="nucleotide sequence ID" value="XM_045423459.1"/>
</dbReference>
<keyword evidence="1" id="KW-1133">Transmembrane helix</keyword>
<evidence type="ECO:0000313" key="3">
    <source>
        <dbReference type="Proteomes" id="UP000002039"/>
    </source>
</evidence>
<dbReference type="EMBL" id="EQ999981">
    <property type="protein sequence ID" value="EEQ92553.2"/>
    <property type="molecule type" value="Genomic_DNA"/>
</dbReference>
<sequence length="100" mass="11699">LTTSISQSCDLFLIQLAFCIHSLKETFTILHYLFTNFSHFLIIIFIIIIIKHHYLIQDSYLFFCSTLSICSPITLYVFLAMTSHFHNKHSHSAHTEQFIS</sequence>
<gene>
    <name evidence="2" type="ORF">BDCG_07673</name>
</gene>
<protein>
    <submittedName>
        <fullName evidence="2">Uncharacterized protein</fullName>
    </submittedName>
</protein>
<name>A0ABP2F633_AJEDR</name>
<organism evidence="2 3">
    <name type="scientific">Ajellomyces dermatitidis (strain ER-3 / ATCC MYA-2586)</name>
    <name type="common">Blastomyces dermatitidis</name>
    <dbReference type="NCBI Taxonomy" id="559297"/>
    <lineage>
        <taxon>Eukaryota</taxon>
        <taxon>Fungi</taxon>
        <taxon>Dikarya</taxon>
        <taxon>Ascomycota</taxon>
        <taxon>Pezizomycotina</taxon>
        <taxon>Eurotiomycetes</taxon>
        <taxon>Eurotiomycetidae</taxon>
        <taxon>Onygenales</taxon>
        <taxon>Ajellomycetaceae</taxon>
        <taxon>Blastomyces</taxon>
    </lineage>
</organism>
<feature type="transmembrane region" description="Helical" evidence="1">
    <location>
        <begin position="60"/>
        <end position="79"/>
    </location>
</feature>
<dbReference type="Proteomes" id="UP000002039">
    <property type="component" value="Unassembled WGS sequence"/>
</dbReference>
<reference evidence="3" key="1">
    <citation type="journal article" date="2015" name="PLoS Genet.">
        <title>The dynamic genome and transcriptome of the human fungal pathogen Blastomyces and close relative Emmonsia.</title>
        <authorList>
            <person name="Munoz J.F."/>
            <person name="Gauthier G.M."/>
            <person name="Desjardins C.A."/>
            <person name="Gallo J.E."/>
            <person name="Holder J."/>
            <person name="Sullivan T.D."/>
            <person name="Marty A.J."/>
            <person name="Carmen J.C."/>
            <person name="Chen Z."/>
            <person name="Ding L."/>
            <person name="Gujja S."/>
            <person name="Magrini V."/>
            <person name="Misas E."/>
            <person name="Mitreva M."/>
            <person name="Priest M."/>
            <person name="Saif S."/>
            <person name="Whiston E.A."/>
            <person name="Young S."/>
            <person name="Zeng Q."/>
            <person name="Goldman W.E."/>
            <person name="Mardis E.R."/>
            <person name="Taylor J.W."/>
            <person name="McEwen J.G."/>
            <person name="Clay O.K."/>
            <person name="Klein B.S."/>
            <person name="Cuomo C.A."/>
        </authorList>
    </citation>
    <scope>NUCLEOTIDE SEQUENCE [LARGE SCALE GENOMIC DNA]</scope>
    <source>
        <strain evidence="3">ER-3 / ATCC MYA-2586</strain>
    </source>
</reference>
<accession>A0ABP2F633</accession>
<proteinExistence type="predicted"/>
<dbReference type="GeneID" id="69029367"/>
<feature type="transmembrane region" description="Helical" evidence="1">
    <location>
        <begin position="32"/>
        <end position="54"/>
    </location>
</feature>
<feature type="non-terminal residue" evidence="2">
    <location>
        <position position="100"/>
    </location>
</feature>
<feature type="non-terminal residue" evidence="2">
    <location>
        <position position="1"/>
    </location>
</feature>
<keyword evidence="1" id="KW-0812">Transmembrane</keyword>
<keyword evidence="3" id="KW-1185">Reference proteome</keyword>
<evidence type="ECO:0000256" key="1">
    <source>
        <dbReference type="SAM" id="Phobius"/>
    </source>
</evidence>